<dbReference type="EMBL" id="CAKKLH010000292">
    <property type="protein sequence ID" value="CAH0109404.1"/>
    <property type="molecule type" value="Genomic_DNA"/>
</dbReference>
<organism evidence="2 3">
    <name type="scientific">Daphnia galeata</name>
    <dbReference type="NCBI Taxonomy" id="27404"/>
    <lineage>
        <taxon>Eukaryota</taxon>
        <taxon>Metazoa</taxon>
        <taxon>Ecdysozoa</taxon>
        <taxon>Arthropoda</taxon>
        <taxon>Crustacea</taxon>
        <taxon>Branchiopoda</taxon>
        <taxon>Diplostraca</taxon>
        <taxon>Cladocera</taxon>
        <taxon>Anomopoda</taxon>
        <taxon>Daphniidae</taxon>
        <taxon>Daphnia</taxon>
    </lineage>
</organism>
<dbReference type="PANTHER" id="PTHR38640:SF1">
    <property type="entry name" value="GEO09659P1"/>
    <property type="match status" value="1"/>
</dbReference>
<keyword evidence="1" id="KW-1133">Transmembrane helix</keyword>
<keyword evidence="1" id="KW-0812">Transmembrane</keyword>
<keyword evidence="1" id="KW-0472">Membrane</keyword>
<dbReference type="OrthoDB" id="5915502at2759"/>
<evidence type="ECO:0000256" key="1">
    <source>
        <dbReference type="SAM" id="Phobius"/>
    </source>
</evidence>
<feature type="transmembrane region" description="Helical" evidence="1">
    <location>
        <begin position="66"/>
        <end position="85"/>
    </location>
</feature>
<evidence type="ECO:0000313" key="2">
    <source>
        <dbReference type="EMBL" id="CAH0109404.1"/>
    </source>
</evidence>
<name>A0A8J2WLS0_9CRUS</name>
<comment type="caution">
    <text evidence="2">The sequence shown here is derived from an EMBL/GenBank/DDBJ whole genome shotgun (WGS) entry which is preliminary data.</text>
</comment>
<feature type="transmembrane region" description="Helical" evidence="1">
    <location>
        <begin position="105"/>
        <end position="126"/>
    </location>
</feature>
<evidence type="ECO:0000313" key="3">
    <source>
        <dbReference type="Proteomes" id="UP000789390"/>
    </source>
</evidence>
<accession>A0A8J2WLS0</accession>
<keyword evidence="3" id="KW-1185">Reference proteome</keyword>
<sequence>MACLVTVASGASYGLLAVNLLSPDLMQNVSPSRDFTDVLMGTTLVGGTLYLASSPHFVAKARVKKYFYSVYASATFTCSSVMFWLTAKQFLLPRLPNITGIYEVAGLGCSIALFLAGTTFLDFIAFHP</sequence>
<dbReference type="Proteomes" id="UP000789390">
    <property type="component" value="Unassembled WGS sequence"/>
</dbReference>
<dbReference type="AlphaFoldDB" id="A0A8J2WLS0"/>
<proteinExistence type="predicted"/>
<feature type="transmembrane region" description="Helical" evidence="1">
    <location>
        <begin position="38"/>
        <end position="59"/>
    </location>
</feature>
<protein>
    <submittedName>
        <fullName evidence="2">Uncharacterized protein</fullName>
    </submittedName>
</protein>
<gene>
    <name evidence="2" type="ORF">DGAL_LOCUS12882</name>
</gene>
<reference evidence="2" key="1">
    <citation type="submission" date="2021-11" db="EMBL/GenBank/DDBJ databases">
        <authorList>
            <person name="Schell T."/>
        </authorList>
    </citation>
    <scope>NUCLEOTIDE SEQUENCE</scope>
    <source>
        <strain evidence="2">M5</strain>
    </source>
</reference>
<dbReference type="PANTHER" id="PTHR38640">
    <property type="entry name" value="GEO09659P1"/>
    <property type="match status" value="1"/>
</dbReference>